<dbReference type="AlphaFoldDB" id="A0A1Q5UD00"/>
<dbReference type="InterPro" id="IPR026956">
    <property type="entry name" value="D-ser_dehydrat-like_dom"/>
</dbReference>
<evidence type="ECO:0000256" key="4">
    <source>
        <dbReference type="ARBA" id="ARBA00022575"/>
    </source>
</evidence>
<comment type="caution">
    <text evidence="15">The sequence shown here is derived from an EMBL/GenBank/DDBJ whole genome shotgun (WGS) entry which is preliminary data.</text>
</comment>
<dbReference type="PANTHER" id="PTHR28004">
    <property type="entry name" value="ZGC:162816-RELATED"/>
    <property type="match status" value="1"/>
</dbReference>
<feature type="domain" description="D-serine dehydratase-like" evidence="14">
    <location>
        <begin position="322"/>
        <end position="431"/>
    </location>
</feature>
<evidence type="ECO:0000256" key="12">
    <source>
        <dbReference type="ARBA" id="ARBA00069616"/>
    </source>
</evidence>
<evidence type="ECO:0000256" key="1">
    <source>
        <dbReference type="ARBA" id="ARBA00001933"/>
    </source>
</evidence>
<sequence length="463" mass="51420">MDSLMLPSEGELFQRWIGKDIADVPKPAVVLDRAIIRRHCQRMKKTVQALGVGFRAHVKTHKTFQIAKMQMDNGDPETKFIASTLLEIEMLHHLLKGVKALNRPANVLYGIPLVPSHVPRLAKLAADIGEDSISVMIDHPDQIPYLRQFFEVTNFPACVFVKVDTGYHRAGLPPISLNKNGLLEKLADAEREGWVRLLGLYSHSSLSYNAKTPAEAMTHLIAEIQGCKVALNRWLPLLPRDRELIISVGATPQVSSSHNLVEETTSSPEAEELKSLLRTPCPENADVKVKIELHAGNYPILDMQQISTNARENAGKFEDEIAMTVLAEVCSVYNDNEREKPEALIAAGTLALGREPCANYPGWGVLSSWRRREDPGAPRMIVDRISQEHGIVAWETGGQRGIPLNVGDVVRVFPNHACVAAAFFGWYFVVDSERDGDGSQVVDVWVRGRGSDVSDPFLMTRFQ</sequence>
<accession>A0A1Q5UD00</accession>
<dbReference type="SMART" id="SM01119">
    <property type="entry name" value="D-ser_dehydrat"/>
    <property type="match status" value="1"/>
</dbReference>
<protein>
    <recommendedName>
        <fullName evidence="12">D-serine dehydratase</fullName>
        <ecNumber evidence="11">4.3.1.18</ecNumber>
    </recommendedName>
    <alternativeName>
        <fullName evidence="13">D-serine deaminase</fullName>
    </alternativeName>
</protein>
<keyword evidence="7" id="KW-0663">Pyridoxal phosphate</keyword>
<evidence type="ECO:0000256" key="5">
    <source>
        <dbReference type="ARBA" id="ARBA00022723"/>
    </source>
</evidence>
<evidence type="ECO:0000313" key="16">
    <source>
        <dbReference type="Proteomes" id="UP000186955"/>
    </source>
</evidence>
<dbReference type="Gene3D" id="3.20.20.10">
    <property type="entry name" value="Alanine racemase"/>
    <property type="match status" value="1"/>
</dbReference>
<evidence type="ECO:0000256" key="6">
    <source>
        <dbReference type="ARBA" id="ARBA00022833"/>
    </source>
</evidence>
<dbReference type="InterPro" id="IPR029066">
    <property type="entry name" value="PLP-binding_barrel"/>
</dbReference>
<keyword evidence="16" id="KW-1185">Reference proteome</keyword>
<gene>
    <name evidence="15" type="ORF">PENSUB_4213</name>
</gene>
<dbReference type="FunFam" id="3.20.20.10:FF:000016">
    <property type="entry name" value="D-serine dehydratase"/>
    <property type="match status" value="1"/>
</dbReference>
<evidence type="ECO:0000256" key="8">
    <source>
        <dbReference type="ARBA" id="ARBA00023239"/>
    </source>
</evidence>
<evidence type="ECO:0000256" key="7">
    <source>
        <dbReference type="ARBA" id="ARBA00022898"/>
    </source>
</evidence>
<comment type="catalytic activity">
    <reaction evidence="9">
        <text>D-serine = pyruvate + NH4(+)</text>
        <dbReference type="Rhea" id="RHEA:13977"/>
        <dbReference type="ChEBI" id="CHEBI:15361"/>
        <dbReference type="ChEBI" id="CHEBI:28938"/>
        <dbReference type="ChEBI" id="CHEBI:35247"/>
        <dbReference type="EC" id="4.3.1.18"/>
    </reaction>
    <physiologicalReaction direction="left-to-right" evidence="9">
        <dbReference type="Rhea" id="RHEA:13978"/>
    </physiologicalReaction>
</comment>
<comment type="cofactor">
    <cofactor evidence="1">
        <name>pyridoxal 5'-phosphate</name>
        <dbReference type="ChEBI" id="CHEBI:597326"/>
    </cofactor>
</comment>
<organism evidence="15 16">
    <name type="scientific">Penicillium subrubescens</name>
    <dbReference type="NCBI Taxonomy" id="1316194"/>
    <lineage>
        <taxon>Eukaryota</taxon>
        <taxon>Fungi</taxon>
        <taxon>Dikarya</taxon>
        <taxon>Ascomycota</taxon>
        <taxon>Pezizomycotina</taxon>
        <taxon>Eurotiomycetes</taxon>
        <taxon>Eurotiomycetidae</taxon>
        <taxon>Eurotiales</taxon>
        <taxon>Aspergillaceae</taxon>
        <taxon>Penicillium</taxon>
    </lineage>
</organism>
<dbReference type="EC" id="4.3.1.18" evidence="11"/>
<dbReference type="PANTHER" id="PTHR28004:SF2">
    <property type="entry name" value="D-SERINE DEHYDRATASE"/>
    <property type="match status" value="1"/>
</dbReference>
<evidence type="ECO:0000256" key="3">
    <source>
        <dbReference type="ARBA" id="ARBA00005323"/>
    </source>
</evidence>
<keyword evidence="6" id="KW-0862">Zinc</keyword>
<proteinExistence type="inferred from homology"/>
<dbReference type="Gene3D" id="2.40.37.20">
    <property type="entry name" value="D-serine dehydratase-like domain"/>
    <property type="match status" value="1"/>
</dbReference>
<dbReference type="STRING" id="1316194.A0A1Q5UD00"/>
<comment type="similarity">
    <text evidence="3">Belongs to the DSD1 family.</text>
</comment>
<evidence type="ECO:0000256" key="9">
    <source>
        <dbReference type="ARBA" id="ARBA00051198"/>
    </source>
</evidence>
<evidence type="ECO:0000313" key="15">
    <source>
        <dbReference type="EMBL" id="OKP10366.1"/>
    </source>
</evidence>
<dbReference type="Pfam" id="PF14031">
    <property type="entry name" value="D-ser_dehydrat"/>
    <property type="match status" value="1"/>
</dbReference>
<evidence type="ECO:0000259" key="14">
    <source>
        <dbReference type="SMART" id="SM01119"/>
    </source>
</evidence>
<evidence type="ECO:0000256" key="11">
    <source>
        <dbReference type="ARBA" id="ARBA00066349"/>
    </source>
</evidence>
<dbReference type="GO" id="GO:0009636">
    <property type="term" value="P:response to toxic substance"/>
    <property type="evidence" value="ECO:0007669"/>
    <property type="project" value="UniProtKB-KW"/>
</dbReference>
<dbReference type="Proteomes" id="UP000186955">
    <property type="component" value="Unassembled WGS sequence"/>
</dbReference>
<dbReference type="InterPro" id="IPR001608">
    <property type="entry name" value="Ala_racemase_N"/>
</dbReference>
<dbReference type="GO" id="GO:0036088">
    <property type="term" value="P:D-serine catabolic process"/>
    <property type="evidence" value="ECO:0007669"/>
    <property type="project" value="TreeGrafter"/>
</dbReference>
<dbReference type="GO" id="GO:0046872">
    <property type="term" value="F:metal ion binding"/>
    <property type="evidence" value="ECO:0007669"/>
    <property type="project" value="UniProtKB-KW"/>
</dbReference>
<evidence type="ECO:0000256" key="2">
    <source>
        <dbReference type="ARBA" id="ARBA00001947"/>
    </source>
</evidence>
<name>A0A1Q5UD00_9EURO</name>
<comment type="function">
    <text evidence="10">Catalyzes the conversion of D-serine to pyruvate and ammonia. May play a role in D-serine detoxification.</text>
</comment>
<keyword evidence="5" id="KW-0479">Metal-binding</keyword>
<keyword evidence="8" id="KW-0456">Lyase</keyword>
<dbReference type="Pfam" id="PF01168">
    <property type="entry name" value="Ala_racemase_N"/>
    <property type="match status" value="1"/>
</dbReference>
<dbReference type="EMBL" id="MNBE01000353">
    <property type="protein sequence ID" value="OKP10366.1"/>
    <property type="molecule type" value="Genomic_DNA"/>
</dbReference>
<comment type="cofactor">
    <cofactor evidence="2">
        <name>Zn(2+)</name>
        <dbReference type="ChEBI" id="CHEBI:29105"/>
    </cofactor>
</comment>
<dbReference type="GO" id="GO:0008721">
    <property type="term" value="F:D-serine ammonia-lyase activity"/>
    <property type="evidence" value="ECO:0007669"/>
    <property type="project" value="UniProtKB-EC"/>
</dbReference>
<dbReference type="SUPFAM" id="SSF51419">
    <property type="entry name" value="PLP-binding barrel"/>
    <property type="match status" value="1"/>
</dbReference>
<dbReference type="InterPro" id="IPR042208">
    <property type="entry name" value="D-ser_dehydrat-like_sf"/>
</dbReference>
<reference evidence="15 16" key="1">
    <citation type="submission" date="2016-10" db="EMBL/GenBank/DDBJ databases">
        <title>Genome sequence of the ascomycete fungus Penicillium subrubescens.</title>
        <authorList>
            <person name="De Vries R.P."/>
            <person name="Peng M."/>
            <person name="Dilokpimol A."/>
            <person name="Hilden K."/>
            <person name="Makela M.R."/>
            <person name="Grigoriev I."/>
            <person name="Riley R."/>
            <person name="Granchi Z."/>
        </authorList>
    </citation>
    <scope>NUCLEOTIDE SEQUENCE [LARGE SCALE GENOMIC DNA]</scope>
    <source>
        <strain evidence="15 16">CBS 132785</strain>
    </source>
</reference>
<evidence type="ECO:0000256" key="13">
    <source>
        <dbReference type="ARBA" id="ARBA00075219"/>
    </source>
</evidence>
<evidence type="ECO:0000256" key="10">
    <source>
        <dbReference type="ARBA" id="ARBA00055764"/>
    </source>
</evidence>
<keyword evidence="4" id="KW-0216">Detoxification</keyword>
<dbReference type="InterPro" id="IPR051466">
    <property type="entry name" value="D-amino_acid_metab_enzyme"/>
</dbReference>